<keyword evidence="1" id="KW-0540">Nuclease</keyword>
<keyword evidence="1" id="KW-0269">Exonuclease</keyword>
<comment type="caution">
    <text evidence="1">The sequence shown here is derived from an EMBL/GenBank/DDBJ whole genome shotgun (WGS) entry which is preliminary data.</text>
</comment>
<feature type="non-terminal residue" evidence="1">
    <location>
        <position position="216"/>
    </location>
</feature>
<keyword evidence="2" id="KW-1185">Reference proteome</keyword>
<protein>
    <submittedName>
        <fullName evidence="1">Endonuclease/exonuclease/phosphatase family protein</fullName>
    </submittedName>
</protein>
<proteinExistence type="predicted"/>
<dbReference type="GO" id="GO:0004527">
    <property type="term" value="F:exonuclease activity"/>
    <property type="evidence" value="ECO:0007669"/>
    <property type="project" value="UniProtKB-KW"/>
</dbReference>
<reference evidence="1 2" key="1">
    <citation type="journal article" date="2018" name="Front. Plant Sci.">
        <title>Red Clover (Trifolium pratense) and Zigzag Clover (T. medium) - A Picture of Genomic Similarities and Differences.</title>
        <authorList>
            <person name="Dluhosova J."/>
            <person name="Istvanek J."/>
            <person name="Nedelnik J."/>
            <person name="Repkova J."/>
        </authorList>
    </citation>
    <scope>NUCLEOTIDE SEQUENCE [LARGE SCALE GENOMIC DNA]</scope>
    <source>
        <strain evidence="2">cv. 10/8</strain>
        <tissue evidence="1">Leaf</tissue>
    </source>
</reference>
<dbReference type="GO" id="GO:0003676">
    <property type="term" value="F:nucleic acid binding"/>
    <property type="evidence" value="ECO:0007669"/>
    <property type="project" value="InterPro"/>
</dbReference>
<evidence type="ECO:0000313" key="2">
    <source>
        <dbReference type="Proteomes" id="UP000265520"/>
    </source>
</evidence>
<sequence length="216" mass="24458">LWKVFARYGRVGEVYVPNKVDRWGRRFGFTKFLEVQNVEESSKKLGDVWCGTYKLRINLSRFGRNNNQKAIVQPSKNSEEVSYKEAPANEGKSFLEVLGEGSNNRTKVSKGKEPVLMESLVKPAEATSSLPPLMLEPEPDLLHTLECSFVGKLVHGKNIKMIQLNLCMEGLQFIRVASMGDGWVLVFSDSGEDVQKPISNKVWWDGLLEDLRPWTP</sequence>
<dbReference type="InterPro" id="IPR035979">
    <property type="entry name" value="RBD_domain_sf"/>
</dbReference>
<accession>A0A392Q4P8</accession>
<dbReference type="SUPFAM" id="SSF54928">
    <property type="entry name" value="RNA-binding domain, RBD"/>
    <property type="match status" value="1"/>
</dbReference>
<dbReference type="InterPro" id="IPR012677">
    <property type="entry name" value="Nucleotide-bd_a/b_plait_sf"/>
</dbReference>
<dbReference type="GO" id="GO:0004519">
    <property type="term" value="F:endonuclease activity"/>
    <property type="evidence" value="ECO:0007669"/>
    <property type="project" value="UniProtKB-KW"/>
</dbReference>
<keyword evidence="1" id="KW-0378">Hydrolase</keyword>
<keyword evidence="1" id="KW-0255">Endonuclease</keyword>
<organism evidence="1 2">
    <name type="scientific">Trifolium medium</name>
    <dbReference type="NCBI Taxonomy" id="97028"/>
    <lineage>
        <taxon>Eukaryota</taxon>
        <taxon>Viridiplantae</taxon>
        <taxon>Streptophyta</taxon>
        <taxon>Embryophyta</taxon>
        <taxon>Tracheophyta</taxon>
        <taxon>Spermatophyta</taxon>
        <taxon>Magnoliopsida</taxon>
        <taxon>eudicotyledons</taxon>
        <taxon>Gunneridae</taxon>
        <taxon>Pentapetalae</taxon>
        <taxon>rosids</taxon>
        <taxon>fabids</taxon>
        <taxon>Fabales</taxon>
        <taxon>Fabaceae</taxon>
        <taxon>Papilionoideae</taxon>
        <taxon>50 kb inversion clade</taxon>
        <taxon>NPAAA clade</taxon>
        <taxon>Hologalegina</taxon>
        <taxon>IRL clade</taxon>
        <taxon>Trifolieae</taxon>
        <taxon>Trifolium</taxon>
    </lineage>
</organism>
<dbReference type="Gene3D" id="3.30.70.330">
    <property type="match status" value="1"/>
</dbReference>
<name>A0A392Q4P8_9FABA</name>
<feature type="non-terminal residue" evidence="1">
    <location>
        <position position="1"/>
    </location>
</feature>
<evidence type="ECO:0000313" key="1">
    <source>
        <dbReference type="EMBL" id="MCI18892.1"/>
    </source>
</evidence>
<dbReference type="AlphaFoldDB" id="A0A392Q4P8"/>
<dbReference type="Proteomes" id="UP000265520">
    <property type="component" value="Unassembled WGS sequence"/>
</dbReference>
<dbReference type="EMBL" id="LXQA010112248">
    <property type="protein sequence ID" value="MCI18892.1"/>
    <property type="molecule type" value="Genomic_DNA"/>
</dbReference>